<feature type="compositionally biased region" description="Polar residues" evidence="1">
    <location>
        <begin position="37"/>
        <end position="53"/>
    </location>
</feature>
<evidence type="ECO:0000313" key="2">
    <source>
        <dbReference type="EMBL" id="KAK3779248.1"/>
    </source>
</evidence>
<gene>
    <name evidence="2" type="ORF">RRG08_057620</name>
</gene>
<organism evidence="2 3">
    <name type="scientific">Elysia crispata</name>
    <name type="common">lettuce slug</name>
    <dbReference type="NCBI Taxonomy" id="231223"/>
    <lineage>
        <taxon>Eukaryota</taxon>
        <taxon>Metazoa</taxon>
        <taxon>Spiralia</taxon>
        <taxon>Lophotrochozoa</taxon>
        <taxon>Mollusca</taxon>
        <taxon>Gastropoda</taxon>
        <taxon>Heterobranchia</taxon>
        <taxon>Euthyneura</taxon>
        <taxon>Panpulmonata</taxon>
        <taxon>Sacoglossa</taxon>
        <taxon>Placobranchoidea</taxon>
        <taxon>Plakobranchidae</taxon>
        <taxon>Elysia</taxon>
    </lineage>
</organism>
<proteinExistence type="predicted"/>
<sequence>MQKVIPEVSASQSAVVDVSRRGMRSCQGDSYPPVCPVSTTRSDQTPNSQTCSTPGKPHSKIITGDNAQALLTTSYHSNRSRHELEAFHHFCVLASELVI</sequence>
<dbReference type="EMBL" id="JAWDGP010002856">
    <property type="protein sequence ID" value="KAK3779248.1"/>
    <property type="molecule type" value="Genomic_DNA"/>
</dbReference>
<reference evidence="2" key="1">
    <citation type="journal article" date="2023" name="G3 (Bethesda)">
        <title>A reference genome for the long-term kleptoplast-retaining sea slug Elysia crispata morphotype clarki.</title>
        <authorList>
            <person name="Eastman K.E."/>
            <person name="Pendleton A.L."/>
            <person name="Shaikh M.A."/>
            <person name="Suttiyut T."/>
            <person name="Ogas R."/>
            <person name="Tomko P."/>
            <person name="Gavelis G."/>
            <person name="Widhalm J.R."/>
            <person name="Wisecaver J.H."/>
        </authorList>
    </citation>
    <scope>NUCLEOTIDE SEQUENCE</scope>
    <source>
        <strain evidence="2">ECLA1</strain>
    </source>
</reference>
<protein>
    <submittedName>
        <fullName evidence="2">Uncharacterized protein</fullName>
    </submittedName>
</protein>
<dbReference type="AlphaFoldDB" id="A0AAE1DRR5"/>
<evidence type="ECO:0000256" key="1">
    <source>
        <dbReference type="SAM" id="MobiDB-lite"/>
    </source>
</evidence>
<feature type="region of interest" description="Disordered" evidence="1">
    <location>
        <begin position="19"/>
        <end position="59"/>
    </location>
</feature>
<accession>A0AAE1DRR5</accession>
<name>A0AAE1DRR5_9GAST</name>
<dbReference type="Proteomes" id="UP001283361">
    <property type="component" value="Unassembled WGS sequence"/>
</dbReference>
<comment type="caution">
    <text evidence="2">The sequence shown here is derived from an EMBL/GenBank/DDBJ whole genome shotgun (WGS) entry which is preliminary data.</text>
</comment>
<evidence type="ECO:0000313" key="3">
    <source>
        <dbReference type="Proteomes" id="UP001283361"/>
    </source>
</evidence>
<keyword evidence="3" id="KW-1185">Reference proteome</keyword>